<evidence type="ECO:0000313" key="2">
    <source>
        <dbReference type="Proteomes" id="UP000499080"/>
    </source>
</evidence>
<dbReference type="EMBL" id="BGPR01000588">
    <property type="protein sequence ID" value="GBM27520.1"/>
    <property type="molecule type" value="Genomic_DNA"/>
</dbReference>
<dbReference type="AlphaFoldDB" id="A0A4Y2EEG1"/>
<gene>
    <name evidence="1" type="ORF">AVEN_257840_1</name>
</gene>
<evidence type="ECO:0000313" key="1">
    <source>
        <dbReference type="EMBL" id="GBM27520.1"/>
    </source>
</evidence>
<comment type="caution">
    <text evidence="1">The sequence shown here is derived from an EMBL/GenBank/DDBJ whole genome shotgun (WGS) entry which is preliminary data.</text>
</comment>
<name>A0A4Y2EEG1_ARAVE</name>
<keyword evidence="2" id="KW-1185">Reference proteome</keyword>
<dbReference type="Proteomes" id="UP000499080">
    <property type="component" value="Unassembled WGS sequence"/>
</dbReference>
<sequence length="96" mass="10399">MQPLTKEVPSSAMTPQLLLPLKGKREPACGSWVTSHPGTCGASTPPKMRSSLGLLTKIKRMPMAITSLSPTTPTGCMPHRRIEYNSKQTITRPIGK</sequence>
<reference evidence="1 2" key="1">
    <citation type="journal article" date="2019" name="Sci. Rep.">
        <title>Orb-weaving spider Araneus ventricosus genome elucidates the spidroin gene catalogue.</title>
        <authorList>
            <person name="Kono N."/>
            <person name="Nakamura H."/>
            <person name="Ohtoshi R."/>
            <person name="Moran D.A.P."/>
            <person name="Shinohara A."/>
            <person name="Yoshida Y."/>
            <person name="Fujiwara M."/>
            <person name="Mori M."/>
            <person name="Tomita M."/>
            <person name="Arakawa K."/>
        </authorList>
    </citation>
    <scope>NUCLEOTIDE SEQUENCE [LARGE SCALE GENOMIC DNA]</scope>
</reference>
<protein>
    <submittedName>
        <fullName evidence="1">Uncharacterized protein</fullName>
    </submittedName>
</protein>
<proteinExistence type="predicted"/>
<accession>A0A4Y2EEG1</accession>
<organism evidence="1 2">
    <name type="scientific">Araneus ventricosus</name>
    <name type="common">Orbweaver spider</name>
    <name type="synonym">Epeira ventricosa</name>
    <dbReference type="NCBI Taxonomy" id="182803"/>
    <lineage>
        <taxon>Eukaryota</taxon>
        <taxon>Metazoa</taxon>
        <taxon>Ecdysozoa</taxon>
        <taxon>Arthropoda</taxon>
        <taxon>Chelicerata</taxon>
        <taxon>Arachnida</taxon>
        <taxon>Araneae</taxon>
        <taxon>Araneomorphae</taxon>
        <taxon>Entelegynae</taxon>
        <taxon>Araneoidea</taxon>
        <taxon>Araneidae</taxon>
        <taxon>Araneus</taxon>
    </lineage>
</organism>